<proteinExistence type="predicted"/>
<name>A0A813AHZ5_9DINO</name>
<evidence type="ECO:0000313" key="2">
    <source>
        <dbReference type="Proteomes" id="UP000601435"/>
    </source>
</evidence>
<protein>
    <submittedName>
        <fullName evidence="1">Uncharacterized protein</fullName>
    </submittedName>
</protein>
<dbReference type="AlphaFoldDB" id="A0A813AHZ5"/>
<keyword evidence="2" id="KW-1185">Reference proteome</keyword>
<dbReference type="OrthoDB" id="411201at2759"/>
<dbReference type="Proteomes" id="UP000601435">
    <property type="component" value="Unassembled WGS sequence"/>
</dbReference>
<reference evidence="1" key="1">
    <citation type="submission" date="2021-02" db="EMBL/GenBank/DDBJ databases">
        <authorList>
            <person name="Dougan E. K."/>
            <person name="Rhodes N."/>
            <person name="Thang M."/>
            <person name="Chan C."/>
        </authorList>
    </citation>
    <scope>NUCLEOTIDE SEQUENCE</scope>
</reference>
<sequence>MDVTPELQNAVQALLDDTSLPLLSRWQRVADKLVEGGLAWRAKLQASSMLVHNLNRGGLGVSGHGCHLKGESLVKSGFDMKFLHSAVCIEISHEPSRLAEQLEFNRKLVEQACGLLAPVHGAERYLSVSCGHTTQFVKAILSSCPTPVQSLADQTGRLNREALGRDGHLNEMLSEGWTWLVISSRAESAFPQLPSLAEKALNSSNSAFTAVMEVESMLHMHEIMKKQIAEGKEIDVEAVASQV</sequence>
<evidence type="ECO:0000313" key="1">
    <source>
        <dbReference type="EMBL" id="CAE7866598.1"/>
    </source>
</evidence>
<comment type="caution">
    <text evidence="1">The sequence shown here is derived from an EMBL/GenBank/DDBJ whole genome shotgun (WGS) entry which is preliminary data.</text>
</comment>
<accession>A0A813AHZ5</accession>
<feature type="non-terminal residue" evidence="1">
    <location>
        <position position="1"/>
    </location>
</feature>
<dbReference type="EMBL" id="CAJNJA010059103">
    <property type="protein sequence ID" value="CAE7866598.1"/>
    <property type="molecule type" value="Genomic_DNA"/>
</dbReference>
<gene>
    <name evidence="1" type="ORF">SNEC2469_LOCUS27770</name>
</gene>
<organism evidence="1 2">
    <name type="scientific">Symbiodinium necroappetens</name>
    <dbReference type="NCBI Taxonomy" id="1628268"/>
    <lineage>
        <taxon>Eukaryota</taxon>
        <taxon>Sar</taxon>
        <taxon>Alveolata</taxon>
        <taxon>Dinophyceae</taxon>
        <taxon>Suessiales</taxon>
        <taxon>Symbiodiniaceae</taxon>
        <taxon>Symbiodinium</taxon>
    </lineage>
</organism>